<name>A0A937FCZ6_9CLOT</name>
<protein>
    <recommendedName>
        <fullName evidence="4">Lipoprotein</fullName>
    </recommendedName>
</protein>
<dbReference type="RefSeq" id="WP_202766358.1">
    <property type="nucleotide sequence ID" value="NZ_JAESWA010000017.1"/>
</dbReference>
<evidence type="ECO:0000313" key="3">
    <source>
        <dbReference type="Proteomes" id="UP000623681"/>
    </source>
</evidence>
<dbReference type="AlphaFoldDB" id="A0A937FCZ6"/>
<sequence>MKKFIQTILPVLICITLVSCGAKNLYTTKGNTNFKSKEELIKEAISNFYFKLDAKSNGELKVYNTKTYKNNYLVLAEKYSGDGHRSTNLFIIDDKFNVTRWTSGETPISNCFSINKCILDKSTILFGTFNNSKWDPKQDIKIPVQISKIDIKFASGQDVRENVSSEDGYIVILDSLSEVQQFNILNEKNELQSNLGEQGSILDVEFHEFNKK</sequence>
<accession>A0A937FCZ6</accession>
<keyword evidence="3" id="KW-1185">Reference proteome</keyword>
<evidence type="ECO:0008006" key="4">
    <source>
        <dbReference type="Google" id="ProtNLM"/>
    </source>
</evidence>
<feature type="signal peptide" evidence="1">
    <location>
        <begin position="1"/>
        <end position="22"/>
    </location>
</feature>
<evidence type="ECO:0000313" key="2">
    <source>
        <dbReference type="EMBL" id="MBL4930983.1"/>
    </source>
</evidence>
<dbReference type="PROSITE" id="PS51257">
    <property type="entry name" value="PROKAR_LIPOPROTEIN"/>
    <property type="match status" value="1"/>
</dbReference>
<keyword evidence="1" id="KW-0732">Signal</keyword>
<evidence type="ECO:0000256" key="1">
    <source>
        <dbReference type="SAM" id="SignalP"/>
    </source>
</evidence>
<feature type="chain" id="PRO_5038657667" description="Lipoprotein" evidence="1">
    <location>
        <begin position="23"/>
        <end position="212"/>
    </location>
</feature>
<dbReference type="Proteomes" id="UP000623681">
    <property type="component" value="Unassembled WGS sequence"/>
</dbReference>
<comment type="caution">
    <text evidence="2">The sequence shown here is derived from an EMBL/GenBank/DDBJ whole genome shotgun (WGS) entry which is preliminary data.</text>
</comment>
<gene>
    <name evidence="2" type="ORF">JK634_04135</name>
</gene>
<dbReference type="EMBL" id="JAESWA010000017">
    <property type="protein sequence ID" value="MBL4930983.1"/>
    <property type="molecule type" value="Genomic_DNA"/>
</dbReference>
<organism evidence="2 3">
    <name type="scientific">Clostridium paridis</name>
    <dbReference type="NCBI Taxonomy" id="2803863"/>
    <lineage>
        <taxon>Bacteria</taxon>
        <taxon>Bacillati</taxon>
        <taxon>Bacillota</taxon>
        <taxon>Clostridia</taxon>
        <taxon>Eubacteriales</taxon>
        <taxon>Clostridiaceae</taxon>
        <taxon>Clostridium</taxon>
    </lineage>
</organism>
<reference evidence="2" key="1">
    <citation type="submission" date="2021-01" db="EMBL/GenBank/DDBJ databases">
        <title>Genome public.</title>
        <authorList>
            <person name="Liu C."/>
            <person name="Sun Q."/>
        </authorList>
    </citation>
    <scope>NUCLEOTIDE SEQUENCE</scope>
    <source>
        <strain evidence="2">YIM B02565</strain>
    </source>
</reference>
<proteinExistence type="predicted"/>